<dbReference type="PANTHER" id="PTHR12358">
    <property type="entry name" value="SPHINGOSINE KINASE"/>
    <property type="match status" value="1"/>
</dbReference>
<dbReference type="InterPro" id="IPR050187">
    <property type="entry name" value="Lipid_Phosphate_FormReg"/>
</dbReference>
<dbReference type="PANTHER" id="PTHR12358:SF54">
    <property type="entry name" value="SPHINGOSINE KINASE RELATED PROTEIN"/>
    <property type="match status" value="1"/>
</dbReference>
<dbReference type="GO" id="GO:0005524">
    <property type="term" value="F:ATP binding"/>
    <property type="evidence" value="ECO:0007669"/>
    <property type="project" value="UniProtKB-KW"/>
</dbReference>
<proteinExistence type="predicted"/>
<accession>A0A4R3J9F0</accession>
<evidence type="ECO:0000313" key="6">
    <source>
        <dbReference type="EMBL" id="TCS62114.1"/>
    </source>
</evidence>
<evidence type="ECO:0000313" key="7">
    <source>
        <dbReference type="Proteomes" id="UP000295304"/>
    </source>
</evidence>
<dbReference type="InterPro" id="IPR016064">
    <property type="entry name" value="NAD/diacylglycerol_kinase_sf"/>
</dbReference>
<dbReference type="Proteomes" id="UP000295304">
    <property type="component" value="Unassembled WGS sequence"/>
</dbReference>
<comment type="caution">
    <text evidence="6">The sequence shown here is derived from an EMBL/GenBank/DDBJ whole genome shotgun (WGS) entry which is preliminary data.</text>
</comment>
<dbReference type="EMBL" id="SLZW01000006">
    <property type="protein sequence ID" value="TCS62114.1"/>
    <property type="molecule type" value="Genomic_DNA"/>
</dbReference>
<evidence type="ECO:0000256" key="4">
    <source>
        <dbReference type="ARBA" id="ARBA00022840"/>
    </source>
</evidence>
<keyword evidence="4" id="KW-0067">ATP-binding</keyword>
<dbReference type="SUPFAM" id="SSF111331">
    <property type="entry name" value="NAD kinase/diacylglycerol kinase-like"/>
    <property type="match status" value="1"/>
</dbReference>
<evidence type="ECO:0000256" key="1">
    <source>
        <dbReference type="ARBA" id="ARBA00022679"/>
    </source>
</evidence>
<dbReference type="PROSITE" id="PS50146">
    <property type="entry name" value="DAGK"/>
    <property type="match status" value="1"/>
</dbReference>
<dbReference type="AlphaFoldDB" id="A0A4R3J9F0"/>
<keyword evidence="1" id="KW-0808">Transferase</keyword>
<feature type="domain" description="DAGKc" evidence="5">
    <location>
        <begin position="10"/>
        <end position="143"/>
    </location>
</feature>
<dbReference type="Pfam" id="PF19279">
    <property type="entry name" value="YegS_C"/>
    <property type="match status" value="1"/>
</dbReference>
<organism evidence="6 7">
    <name type="scientific">Varunaivibrio sulfuroxidans</name>
    <dbReference type="NCBI Taxonomy" id="1773489"/>
    <lineage>
        <taxon>Bacteria</taxon>
        <taxon>Pseudomonadati</taxon>
        <taxon>Pseudomonadota</taxon>
        <taxon>Alphaproteobacteria</taxon>
        <taxon>Rhodospirillales</taxon>
        <taxon>Magnetovibrionaceae</taxon>
        <taxon>Varunaivibrio</taxon>
    </lineage>
</organism>
<keyword evidence="2" id="KW-0547">Nucleotide-binding</keyword>
<dbReference type="Pfam" id="PF00781">
    <property type="entry name" value="DAGK_cat"/>
    <property type="match status" value="1"/>
</dbReference>
<dbReference type="InterPro" id="IPR001206">
    <property type="entry name" value="Diacylglycerol_kinase_cat_dom"/>
</dbReference>
<dbReference type="InterPro" id="IPR017438">
    <property type="entry name" value="ATP-NAD_kinase_N"/>
</dbReference>
<evidence type="ECO:0000259" key="5">
    <source>
        <dbReference type="PROSITE" id="PS50146"/>
    </source>
</evidence>
<sequence length="323" mass="34903">MDQPKDKRPKNKRRVFIIHNPMAGWRRGALFEETVAQLEREGCSTHLCETEKPGDGEELARGVLRDAWDVLVVAGGDGTINEVLNGMHDASPPLTVIPLGTANVLALELGVINGRRADPVRIARLIAYAPARACRLGEANGRRFAQMAGIGFDAFVVRSVSIELKRRWGKLAYVWRSLIGAFLYAGHHYRVEIDGVPYRASAVVIANGRYYGGRFVCAPEARLDVPGLQVCLFETPGAGAALRYCAALALGLLHRFGDFRVVSAQAARVIVAAEGPGTESAPALGDPVQCDGDIVTNSPLTAAVSALTVEMIGDWENVPMYRD</sequence>
<name>A0A4R3J9F0_9PROT</name>
<evidence type="ECO:0000256" key="2">
    <source>
        <dbReference type="ARBA" id="ARBA00022741"/>
    </source>
</evidence>
<evidence type="ECO:0000256" key="3">
    <source>
        <dbReference type="ARBA" id="ARBA00022777"/>
    </source>
</evidence>
<dbReference type="OrthoDB" id="9815110at2"/>
<dbReference type="RefSeq" id="WP_132939198.1">
    <property type="nucleotide sequence ID" value="NZ_CP119676.1"/>
</dbReference>
<keyword evidence="3 6" id="KW-0418">Kinase</keyword>
<dbReference type="GO" id="GO:0016301">
    <property type="term" value="F:kinase activity"/>
    <property type="evidence" value="ECO:0007669"/>
    <property type="project" value="UniProtKB-KW"/>
</dbReference>
<gene>
    <name evidence="6" type="ORF">EDD55_10669</name>
</gene>
<dbReference type="InterPro" id="IPR045540">
    <property type="entry name" value="YegS/DAGK_C"/>
</dbReference>
<dbReference type="Gene3D" id="2.60.200.40">
    <property type="match status" value="1"/>
</dbReference>
<protein>
    <submittedName>
        <fullName evidence="6">YegS/Rv2252/BmrU family lipid kinase</fullName>
    </submittedName>
</protein>
<dbReference type="Gene3D" id="3.40.50.10330">
    <property type="entry name" value="Probable inorganic polyphosphate/atp-NAD kinase, domain 1"/>
    <property type="match status" value="1"/>
</dbReference>
<reference evidence="6 7" key="1">
    <citation type="submission" date="2019-03" db="EMBL/GenBank/DDBJ databases">
        <title>Genomic Encyclopedia of Type Strains, Phase IV (KMG-IV): sequencing the most valuable type-strain genomes for metagenomic binning, comparative biology and taxonomic classification.</title>
        <authorList>
            <person name="Goeker M."/>
        </authorList>
    </citation>
    <scope>NUCLEOTIDE SEQUENCE [LARGE SCALE GENOMIC DNA]</scope>
    <source>
        <strain evidence="6 7">DSM 101688</strain>
    </source>
</reference>
<keyword evidence="7" id="KW-1185">Reference proteome</keyword>
<dbReference type="SMART" id="SM00046">
    <property type="entry name" value="DAGKc"/>
    <property type="match status" value="1"/>
</dbReference>